<gene>
    <name evidence="2" type="ORF">HPP92_016957</name>
</gene>
<feature type="region of interest" description="Disordered" evidence="1">
    <location>
        <begin position="35"/>
        <end position="54"/>
    </location>
</feature>
<dbReference type="AlphaFoldDB" id="A0A835QK65"/>
<comment type="caution">
    <text evidence="2">The sequence shown here is derived from an EMBL/GenBank/DDBJ whole genome shotgun (WGS) entry which is preliminary data.</text>
</comment>
<evidence type="ECO:0000313" key="2">
    <source>
        <dbReference type="EMBL" id="KAG0472411.1"/>
    </source>
</evidence>
<proteinExistence type="predicted"/>
<sequence length="70" mass="7580">MPALERMKVERQISASLYAVNGVQEYLEAMQDLSPSSSAEPSFLSSSSPSSSSVDPVWIFHLSTIPTAFS</sequence>
<dbReference type="OrthoDB" id="1733875at2759"/>
<dbReference type="EMBL" id="JADCNM010000008">
    <property type="protein sequence ID" value="KAG0472411.1"/>
    <property type="molecule type" value="Genomic_DNA"/>
</dbReference>
<reference evidence="2 3" key="1">
    <citation type="journal article" date="2020" name="Nat. Food">
        <title>A phased Vanilla planifolia genome enables genetic improvement of flavour and production.</title>
        <authorList>
            <person name="Hasing T."/>
            <person name="Tang H."/>
            <person name="Brym M."/>
            <person name="Khazi F."/>
            <person name="Huang T."/>
            <person name="Chambers A.H."/>
        </authorList>
    </citation>
    <scope>NUCLEOTIDE SEQUENCE [LARGE SCALE GENOMIC DNA]</scope>
    <source>
        <tissue evidence="2">Leaf</tissue>
    </source>
</reference>
<feature type="compositionally biased region" description="Low complexity" evidence="1">
    <location>
        <begin position="35"/>
        <end position="53"/>
    </location>
</feature>
<organism evidence="2 3">
    <name type="scientific">Vanilla planifolia</name>
    <name type="common">Vanilla</name>
    <dbReference type="NCBI Taxonomy" id="51239"/>
    <lineage>
        <taxon>Eukaryota</taxon>
        <taxon>Viridiplantae</taxon>
        <taxon>Streptophyta</taxon>
        <taxon>Embryophyta</taxon>
        <taxon>Tracheophyta</taxon>
        <taxon>Spermatophyta</taxon>
        <taxon>Magnoliopsida</taxon>
        <taxon>Liliopsida</taxon>
        <taxon>Asparagales</taxon>
        <taxon>Orchidaceae</taxon>
        <taxon>Vanilloideae</taxon>
        <taxon>Vanilleae</taxon>
        <taxon>Vanilla</taxon>
    </lineage>
</organism>
<name>A0A835QK65_VANPL</name>
<accession>A0A835QK65</accession>
<evidence type="ECO:0000313" key="3">
    <source>
        <dbReference type="Proteomes" id="UP000639772"/>
    </source>
</evidence>
<dbReference type="Proteomes" id="UP000639772">
    <property type="component" value="Unassembled WGS sequence"/>
</dbReference>
<protein>
    <submittedName>
        <fullName evidence="2">Uncharacterized protein</fullName>
    </submittedName>
</protein>
<evidence type="ECO:0000256" key="1">
    <source>
        <dbReference type="SAM" id="MobiDB-lite"/>
    </source>
</evidence>